<feature type="compositionally biased region" description="Polar residues" evidence="10">
    <location>
        <begin position="614"/>
        <end position="623"/>
    </location>
</feature>
<dbReference type="EMBL" id="JADGMS010000007">
    <property type="protein sequence ID" value="KAF9678419.1"/>
    <property type="molecule type" value="Genomic_DNA"/>
</dbReference>
<feature type="compositionally biased region" description="Low complexity" evidence="10">
    <location>
        <begin position="13"/>
        <end position="22"/>
    </location>
</feature>
<comment type="subcellular location">
    <subcellularLocation>
        <location evidence="2">Cytoplasm</location>
    </subcellularLocation>
    <subcellularLocation>
        <location evidence="1">Nucleus</location>
    </subcellularLocation>
</comment>
<accession>A0A835K4I6</accession>
<keyword evidence="6" id="KW-0832">Ubl conjugation</keyword>
<evidence type="ECO:0000256" key="1">
    <source>
        <dbReference type="ARBA" id="ARBA00004123"/>
    </source>
</evidence>
<keyword evidence="8" id="KW-0804">Transcription</keyword>
<keyword evidence="4" id="KW-1017">Isopeptide bond</keyword>
<reference evidence="12 13" key="1">
    <citation type="submission" date="2020-10" db="EMBL/GenBank/DDBJ databases">
        <title>Plant Genome Project.</title>
        <authorList>
            <person name="Zhang R.-G."/>
        </authorList>
    </citation>
    <scope>NUCLEOTIDE SEQUENCE [LARGE SCALE GENOMIC DNA]</scope>
    <source>
        <strain evidence="12">FAFU-HL-1</strain>
        <tissue evidence="12">Leaf</tissue>
    </source>
</reference>
<evidence type="ECO:0000256" key="2">
    <source>
        <dbReference type="ARBA" id="ARBA00004496"/>
    </source>
</evidence>
<keyword evidence="5" id="KW-0597">Phosphoprotein</keyword>
<dbReference type="OrthoDB" id="298344at2759"/>
<organism evidence="12 13">
    <name type="scientific">Salix dunnii</name>
    <dbReference type="NCBI Taxonomy" id="1413687"/>
    <lineage>
        <taxon>Eukaryota</taxon>
        <taxon>Viridiplantae</taxon>
        <taxon>Streptophyta</taxon>
        <taxon>Embryophyta</taxon>
        <taxon>Tracheophyta</taxon>
        <taxon>Spermatophyta</taxon>
        <taxon>Magnoliopsida</taxon>
        <taxon>eudicotyledons</taxon>
        <taxon>Gunneridae</taxon>
        <taxon>Pentapetalae</taxon>
        <taxon>rosids</taxon>
        <taxon>fabids</taxon>
        <taxon>Malpighiales</taxon>
        <taxon>Salicaceae</taxon>
        <taxon>Saliceae</taxon>
        <taxon>Salix</taxon>
    </lineage>
</organism>
<sequence>MSTLRKRKTQETNKNTNPNEDINNNEHLETPKISVYEQTREERIKENLERMQKLGLMDLSLKLKACTAPPKRAPRTTPSSTKHPTPFLPRGPLRRSSRLQNSTPVSYSEVALTKKDGLLEDENITQEVGSKPEIYTEEHEKLLGNTERSWTLFVDGYGKDGKRIYDSINGKTCHQCRACSNHNCKITLRKTKIGGFFVPLKLKSNLLMVVARDAMLMVTKVVTEVLGVDCGGLCGAGEKLVITWLGVAKMLGKGGPGLVSEVIGVFGTWGEVVLRLNFPYLMYLFAIRQKTLGYRTHCCKCEMVQGQFCGDCLYMRYGEHVLEALENPNWSCPVCRGICNCSLCRQAKGWPPTGTLYRKISSLGYRSVAHYLIQTKRPQNTANEVSAKRSLPFVNMEVVPEESPRFIYKTAGQLEHKPEDKILDGGQTKRALTFSGSEVKSENVESAKVNLEVQENLGLSKPRSGELNSEFEKVKQMQSNGNRAAACQTEFSGSKARSRKVESAGTHEIHDHVALPMPKFEDMCENEFKNEEEKETRIFHEIQGDLALSMSKFEGNIPSESCLKQKGKHASAINPSPDSIAARLRQRHRKSSIRDDAEFMGVDEKNSDVKPAVNTMSSSQNIEGENEMHVEDDKRVVLESSQLKKRPHAAEPSPDSIGARLRQRRRMSKGHETELPGTNGKT</sequence>
<evidence type="ECO:0000313" key="13">
    <source>
        <dbReference type="Proteomes" id="UP000657918"/>
    </source>
</evidence>
<proteinExistence type="predicted"/>
<dbReference type="GO" id="GO:0005634">
    <property type="term" value="C:nucleus"/>
    <property type="evidence" value="ECO:0007669"/>
    <property type="project" value="UniProtKB-SubCell"/>
</dbReference>
<evidence type="ECO:0000256" key="8">
    <source>
        <dbReference type="ARBA" id="ARBA00023163"/>
    </source>
</evidence>
<gene>
    <name evidence="12" type="ORF">SADUNF_Sadunf07G0033000</name>
</gene>
<feature type="region of interest" description="Disordered" evidence="10">
    <location>
        <begin position="607"/>
        <end position="682"/>
    </location>
</feature>
<comment type="caution">
    <text evidence="12">The sequence shown here is derived from an EMBL/GenBank/DDBJ whole genome shotgun (WGS) entry which is preliminary data.</text>
</comment>
<feature type="compositionally biased region" description="Basic and acidic residues" evidence="10">
    <location>
        <begin position="626"/>
        <end position="637"/>
    </location>
</feature>
<evidence type="ECO:0000256" key="10">
    <source>
        <dbReference type="SAM" id="MobiDB-lite"/>
    </source>
</evidence>
<feature type="domain" description="Zinc-finger" evidence="11">
    <location>
        <begin position="287"/>
        <end position="372"/>
    </location>
</feature>
<dbReference type="GO" id="GO:0005737">
    <property type="term" value="C:cytoplasm"/>
    <property type="evidence" value="ECO:0007669"/>
    <property type="project" value="UniProtKB-SubCell"/>
</dbReference>
<dbReference type="PANTHER" id="PTHR31169">
    <property type="entry name" value="OS05G0300700 PROTEIN"/>
    <property type="match status" value="1"/>
</dbReference>
<evidence type="ECO:0000256" key="9">
    <source>
        <dbReference type="ARBA" id="ARBA00023242"/>
    </source>
</evidence>
<dbReference type="GO" id="GO:0006355">
    <property type="term" value="P:regulation of DNA-templated transcription"/>
    <property type="evidence" value="ECO:0007669"/>
    <property type="project" value="InterPro"/>
</dbReference>
<dbReference type="PANTHER" id="PTHR31169:SF23">
    <property type="entry name" value="OS03G0572250 PROTEIN"/>
    <property type="match status" value="1"/>
</dbReference>
<evidence type="ECO:0000256" key="3">
    <source>
        <dbReference type="ARBA" id="ARBA00022490"/>
    </source>
</evidence>
<name>A0A835K4I6_9ROSI</name>
<dbReference type="AlphaFoldDB" id="A0A835K4I6"/>
<evidence type="ECO:0000256" key="7">
    <source>
        <dbReference type="ARBA" id="ARBA00023015"/>
    </source>
</evidence>
<evidence type="ECO:0000259" key="11">
    <source>
        <dbReference type="Pfam" id="PF10497"/>
    </source>
</evidence>
<dbReference type="Proteomes" id="UP000657918">
    <property type="component" value="Unassembled WGS sequence"/>
</dbReference>
<dbReference type="InterPro" id="IPR018866">
    <property type="entry name" value="Znf-4CXXC_R1"/>
</dbReference>
<evidence type="ECO:0000256" key="6">
    <source>
        <dbReference type="ARBA" id="ARBA00022843"/>
    </source>
</evidence>
<keyword evidence="7" id="KW-0805">Transcription regulation</keyword>
<protein>
    <recommendedName>
        <fullName evidence="11">Zinc-finger domain-containing protein</fullName>
    </recommendedName>
</protein>
<keyword evidence="9" id="KW-0539">Nucleus</keyword>
<dbReference type="Pfam" id="PF10497">
    <property type="entry name" value="zf-4CXXC_R1"/>
    <property type="match status" value="1"/>
</dbReference>
<feature type="compositionally biased region" description="Low complexity" evidence="10">
    <location>
        <begin position="68"/>
        <end position="81"/>
    </location>
</feature>
<evidence type="ECO:0000256" key="5">
    <source>
        <dbReference type="ARBA" id="ARBA00022553"/>
    </source>
</evidence>
<keyword evidence="3" id="KW-0963">Cytoplasm</keyword>
<keyword evidence="13" id="KW-1185">Reference proteome</keyword>
<dbReference type="InterPro" id="IPR040221">
    <property type="entry name" value="CDCA7/CDA7L"/>
</dbReference>
<feature type="region of interest" description="Disordered" evidence="10">
    <location>
        <begin position="68"/>
        <end position="105"/>
    </location>
</feature>
<feature type="region of interest" description="Disordered" evidence="10">
    <location>
        <begin position="1"/>
        <end position="38"/>
    </location>
</feature>
<evidence type="ECO:0000256" key="4">
    <source>
        <dbReference type="ARBA" id="ARBA00022499"/>
    </source>
</evidence>
<evidence type="ECO:0000313" key="12">
    <source>
        <dbReference type="EMBL" id="KAF9678419.1"/>
    </source>
</evidence>